<evidence type="ECO:0000256" key="3">
    <source>
        <dbReference type="ARBA" id="ARBA00013142"/>
    </source>
</evidence>
<reference evidence="9" key="1">
    <citation type="submission" date="2016-10" db="EMBL/GenBank/DDBJ databases">
        <authorList>
            <person name="Varghese N."/>
            <person name="Submissions S."/>
        </authorList>
    </citation>
    <scope>NUCLEOTIDE SEQUENCE [LARGE SCALE GENOMIC DNA]</scope>
    <source>
        <strain evidence="9">CGMCC 1.6981</strain>
    </source>
</reference>
<dbReference type="SUPFAM" id="SSF51604">
    <property type="entry name" value="Enolase C-terminal domain-like"/>
    <property type="match status" value="1"/>
</dbReference>
<dbReference type="InterPro" id="IPR029017">
    <property type="entry name" value="Enolase-like_N"/>
</dbReference>
<dbReference type="GO" id="GO:0016052">
    <property type="term" value="P:carbohydrate catabolic process"/>
    <property type="evidence" value="ECO:0007669"/>
    <property type="project" value="InterPro"/>
</dbReference>
<evidence type="ECO:0000313" key="8">
    <source>
        <dbReference type="EMBL" id="SFU72289.1"/>
    </source>
</evidence>
<comment type="cofactor">
    <cofactor evidence="2">
        <name>Mg(2+)</name>
        <dbReference type="ChEBI" id="CHEBI:18420"/>
    </cofactor>
</comment>
<dbReference type="CDD" id="cd03324">
    <property type="entry name" value="rTSbeta_L-fuconate_dehydratase"/>
    <property type="match status" value="1"/>
</dbReference>
<protein>
    <recommendedName>
        <fullName evidence="3">L-fuconate dehydratase</fullName>
        <ecNumber evidence="3">4.2.1.68</ecNumber>
    </recommendedName>
</protein>
<organism evidence="8 9">
    <name type="scientific">Halomonas korlensis</name>
    <dbReference type="NCBI Taxonomy" id="463301"/>
    <lineage>
        <taxon>Bacteria</taxon>
        <taxon>Pseudomonadati</taxon>
        <taxon>Pseudomonadota</taxon>
        <taxon>Gammaproteobacteria</taxon>
        <taxon>Oceanospirillales</taxon>
        <taxon>Halomonadaceae</taxon>
        <taxon>Halomonas</taxon>
    </lineage>
</organism>
<dbReference type="EC" id="4.2.1.68" evidence="3"/>
<dbReference type="OrthoDB" id="9782675at2"/>
<comment type="catalytic activity">
    <reaction evidence="1">
        <text>L-fuconate = 2-dehydro-3-deoxy-L-fuconate + H2O</text>
        <dbReference type="Rhea" id="RHEA:22772"/>
        <dbReference type="ChEBI" id="CHEBI:15377"/>
        <dbReference type="ChEBI" id="CHEBI:21291"/>
        <dbReference type="ChEBI" id="CHEBI:37448"/>
        <dbReference type="EC" id="4.2.1.68"/>
    </reaction>
</comment>
<evidence type="ECO:0000256" key="5">
    <source>
        <dbReference type="ARBA" id="ARBA00022842"/>
    </source>
</evidence>
<name>A0A1I7IH99_9GAMM</name>
<dbReference type="SUPFAM" id="SSF54826">
    <property type="entry name" value="Enolase N-terminal domain-like"/>
    <property type="match status" value="1"/>
</dbReference>
<dbReference type="Gene3D" id="3.30.390.10">
    <property type="entry name" value="Enolase-like, N-terminal domain"/>
    <property type="match status" value="1"/>
</dbReference>
<evidence type="ECO:0000256" key="1">
    <source>
        <dbReference type="ARBA" id="ARBA00001737"/>
    </source>
</evidence>
<evidence type="ECO:0000313" key="9">
    <source>
        <dbReference type="Proteomes" id="UP000198693"/>
    </source>
</evidence>
<dbReference type="Pfam" id="PF02746">
    <property type="entry name" value="MR_MLE_N"/>
    <property type="match status" value="1"/>
</dbReference>
<dbReference type="Proteomes" id="UP000198693">
    <property type="component" value="Unassembled WGS sequence"/>
</dbReference>
<dbReference type="SFLD" id="SFLDF00111">
    <property type="entry name" value="L-fuconate_dehydratase"/>
    <property type="match status" value="1"/>
</dbReference>
<dbReference type="GO" id="GO:0050023">
    <property type="term" value="F:L-fuconate dehydratase activity"/>
    <property type="evidence" value="ECO:0007669"/>
    <property type="project" value="UniProtKB-EC"/>
</dbReference>
<evidence type="ECO:0000256" key="4">
    <source>
        <dbReference type="ARBA" id="ARBA00022723"/>
    </source>
</evidence>
<dbReference type="PANTHER" id="PTHR13794:SF58">
    <property type="entry name" value="MITOCHONDRIAL ENOLASE SUPERFAMILY MEMBER 1"/>
    <property type="match status" value="1"/>
</dbReference>
<dbReference type="InterPro" id="IPR046945">
    <property type="entry name" value="RHMD-like"/>
</dbReference>
<dbReference type="Pfam" id="PF13378">
    <property type="entry name" value="MR_MLE_C"/>
    <property type="match status" value="1"/>
</dbReference>
<dbReference type="SFLD" id="SFLDS00001">
    <property type="entry name" value="Enolase"/>
    <property type="match status" value="1"/>
</dbReference>
<dbReference type="InterPro" id="IPR013342">
    <property type="entry name" value="Mandelate_racemase_C"/>
</dbReference>
<keyword evidence="4" id="KW-0479">Metal-binding</keyword>
<feature type="domain" description="Mandelate racemase/muconate lactonizing enzyme C-terminal" evidence="7">
    <location>
        <begin position="199"/>
        <end position="295"/>
    </location>
</feature>
<dbReference type="InterPro" id="IPR036849">
    <property type="entry name" value="Enolase-like_C_sf"/>
</dbReference>
<accession>A0A1I7IH99</accession>
<evidence type="ECO:0000259" key="7">
    <source>
        <dbReference type="SMART" id="SM00922"/>
    </source>
</evidence>
<keyword evidence="9" id="KW-1185">Reference proteome</keyword>
<evidence type="ECO:0000256" key="6">
    <source>
        <dbReference type="ARBA" id="ARBA00023239"/>
    </source>
</evidence>
<dbReference type="InterPro" id="IPR034610">
    <property type="entry name" value="L-fuconate_dehydratase"/>
</dbReference>
<gene>
    <name evidence="8" type="ORF">SAMN04487955_10727</name>
</gene>
<sequence>MTTITRIDVQDIRFPTSRSLDGSDAMNAAPDYSATYVILHTDDDNGPQGHGLTFTIGRGNEIVVTAVRSLIPLLKGRSLEAITANMGAFWREITGDSQLRWIGPDKGAIHLATAALVNAVWDLWAKREGKPVWKLLADMSPEELVRCLDFRFVTDALTPEEAIALLRRQQSGKAEREAEMRRDGFPGYTTSAGWLGYSDDKVRQLAREALAEGWTHFKQKIGADTEEDARRAALLREEIGWDNVLMMDANQVWEVDETVAKMRRLAEFDPLWIEEPTSPDDILGHAEIRHRVAPIGVATGEHCHNKVMFKQFLQADAIDYCQIDAARLGGLNEVILVVLMAAKFGVPVCPHAGGVGLCEYVQHISLFDYIAVSGSLDGRVLEYVDHLHEHFVDPVVVKGGRYQVPTAAGYSITMHDDSLIRHRFPDGAAWQEDS</sequence>
<dbReference type="AlphaFoldDB" id="A0A1I7IH99"/>
<dbReference type="InterPro" id="IPR013341">
    <property type="entry name" value="Mandelate_racemase_N_dom"/>
</dbReference>
<dbReference type="InterPro" id="IPR029065">
    <property type="entry name" value="Enolase_C-like"/>
</dbReference>
<keyword evidence="6" id="KW-0456">Lyase</keyword>
<dbReference type="SMART" id="SM00922">
    <property type="entry name" value="MR_MLE"/>
    <property type="match status" value="1"/>
</dbReference>
<dbReference type="Gene3D" id="3.20.20.120">
    <property type="entry name" value="Enolase-like C-terminal domain"/>
    <property type="match status" value="1"/>
</dbReference>
<keyword evidence="5" id="KW-0460">Magnesium</keyword>
<dbReference type="SFLD" id="SFLDG00179">
    <property type="entry name" value="mandelate_racemase"/>
    <property type="match status" value="1"/>
</dbReference>
<dbReference type="FunFam" id="3.20.20.120:FF:000007">
    <property type="entry name" value="Mitochondrial enolase superfamily member 1"/>
    <property type="match status" value="1"/>
</dbReference>
<proteinExistence type="predicted"/>
<dbReference type="RefSeq" id="WP_089795687.1">
    <property type="nucleotide sequence ID" value="NZ_FPBP01000007.1"/>
</dbReference>
<dbReference type="PANTHER" id="PTHR13794">
    <property type="entry name" value="ENOLASE SUPERFAMILY, MANDELATE RACEMASE"/>
    <property type="match status" value="1"/>
</dbReference>
<dbReference type="EMBL" id="FPBP01000007">
    <property type="protein sequence ID" value="SFU72289.1"/>
    <property type="molecule type" value="Genomic_DNA"/>
</dbReference>
<evidence type="ECO:0000256" key="2">
    <source>
        <dbReference type="ARBA" id="ARBA00001946"/>
    </source>
</evidence>
<dbReference type="GO" id="GO:0000287">
    <property type="term" value="F:magnesium ion binding"/>
    <property type="evidence" value="ECO:0007669"/>
    <property type="project" value="TreeGrafter"/>
</dbReference>
<dbReference type="STRING" id="463301.SAMN04487955_10727"/>